<evidence type="ECO:0000256" key="3">
    <source>
        <dbReference type="ARBA" id="ARBA00012922"/>
    </source>
</evidence>
<protein>
    <recommendedName>
        <fullName evidence="3">amidase</fullName>
        <ecNumber evidence="3">3.5.1.4</ecNumber>
    </recommendedName>
</protein>
<comment type="catalytic activity">
    <reaction evidence="1">
        <text>a monocarboxylic acid amide + H2O = a monocarboxylate + NH4(+)</text>
        <dbReference type="Rhea" id="RHEA:12020"/>
        <dbReference type="ChEBI" id="CHEBI:15377"/>
        <dbReference type="ChEBI" id="CHEBI:28938"/>
        <dbReference type="ChEBI" id="CHEBI:35757"/>
        <dbReference type="ChEBI" id="CHEBI:83628"/>
        <dbReference type="EC" id="3.5.1.4"/>
    </reaction>
</comment>
<dbReference type="Gene3D" id="3.90.1300.10">
    <property type="entry name" value="Amidase signature (AS) domain"/>
    <property type="match status" value="1"/>
</dbReference>
<dbReference type="PANTHER" id="PTHR11895">
    <property type="entry name" value="TRANSAMIDASE"/>
    <property type="match status" value="1"/>
</dbReference>
<dbReference type="EMBL" id="JACKVC010000016">
    <property type="protein sequence ID" value="MCV7388945.1"/>
    <property type="molecule type" value="Genomic_DNA"/>
</dbReference>
<dbReference type="PROSITE" id="PS00571">
    <property type="entry name" value="AMIDASES"/>
    <property type="match status" value="1"/>
</dbReference>
<dbReference type="SUPFAM" id="SSF75304">
    <property type="entry name" value="Amidase signature (AS) enzymes"/>
    <property type="match status" value="1"/>
</dbReference>
<dbReference type="AlphaFoldDB" id="A0AAW5T241"/>
<evidence type="ECO:0000313" key="6">
    <source>
        <dbReference type="Proteomes" id="UP001141659"/>
    </source>
</evidence>
<evidence type="ECO:0000259" key="4">
    <source>
        <dbReference type="Pfam" id="PF01425"/>
    </source>
</evidence>
<evidence type="ECO:0000256" key="2">
    <source>
        <dbReference type="ARBA" id="ARBA00009199"/>
    </source>
</evidence>
<feature type="domain" description="Amidase" evidence="4">
    <location>
        <begin position="28"/>
        <end position="449"/>
    </location>
</feature>
<comment type="caution">
    <text evidence="5">The sequence shown here is derived from an EMBL/GenBank/DDBJ whole genome shotgun (WGS) entry which is preliminary data.</text>
</comment>
<dbReference type="RefSeq" id="WP_051576710.1">
    <property type="nucleotide sequence ID" value="NZ_JACKVC010000016.1"/>
</dbReference>
<dbReference type="InterPro" id="IPR020556">
    <property type="entry name" value="Amidase_CS"/>
</dbReference>
<dbReference type="EC" id="3.5.1.4" evidence="3"/>
<accession>A0AAW5T241</accession>
<evidence type="ECO:0000313" key="5">
    <source>
        <dbReference type="EMBL" id="MCV7388945.1"/>
    </source>
</evidence>
<dbReference type="Proteomes" id="UP001141659">
    <property type="component" value="Unassembled WGS sequence"/>
</dbReference>
<organism evidence="5 6">
    <name type="scientific">Mycolicibacterium porcinum</name>
    <dbReference type="NCBI Taxonomy" id="39693"/>
    <lineage>
        <taxon>Bacteria</taxon>
        <taxon>Bacillati</taxon>
        <taxon>Actinomycetota</taxon>
        <taxon>Actinomycetes</taxon>
        <taxon>Mycobacteriales</taxon>
        <taxon>Mycobacteriaceae</taxon>
        <taxon>Mycolicibacterium</taxon>
    </lineage>
</organism>
<comment type="similarity">
    <text evidence="2">Belongs to the amidase family.</text>
</comment>
<reference evidence="5" key="1">
    <citation type="submission" date="2020-07" db="EMBL/GenBank/DDBJ databases">
        <authorList>
            <person name="Pettersson B.M.F."/>
            <person name="Behra P.R.K."/>
            <person name="Ramesh M."/>
            <person name="Das S."/>
            <person name="Dasgupta S."/>
            <person name="Kirsebom L.A."/>
        </authorList>
    </citation>
    <scope>NUCLEOTIDE SEQUENCE</scope>
    <source>
        <strain evidence="5">DSM 44242</strain>
    </source>
</reference>
<dbReference type="PANTHER" id="PTHR11895:SF7">
    <property type="entry name" value="GLUTAMYL-TRNA(GLN) AMIDOTRANSFERASE SUBUNIT A, MITOCHONDRIAL"/>
    <property type="match status" value="1"/>
</dbReference>
<dbReference type="GO" id="GO:0004040">
    <property type="term" value="F:amidase activity"/>
    <property type="evidence" value="ECO:0007669"/>
    <property type="project" value="UniProtKB-EC"/>
</dbReference>
<dbReference type="InterPro" id="IPR000120">
    <property type="entry name" value="Amidase"/>
</dbReference>
<reference evidence="5" key="2">
    <citation type="journal article" date="2022" name="BMC Genomics">
        <title>Comparative genome analysis of mycobacteria focusing on tRNA and non-coding RNA.</title>
        <authorList>
            <person name="Behra P.R.K."/>
            <person name="Pettersson B.M.F."/>
            <person name="Ramesh M."/>
            <person name="Das S."/>
            <person name="Dasgupta S."/>
            <person name="Kirsebom L.A."/>
        </authorList>
    </citation>
    <scope>NUCLEOTIDE SEQUENCE</scope>
    <source>
        <strain evidence="5">DSM 44242</strain>
    </source>
</reference>
<evidence type="ECO:0000256" key="1">
    <source>
        <dbReference type="ARBA" id="ARBA00001311"/>
    </source>
</evidence>
<sequence>MSFALTAQGNTAVEIADAVRAGEISVVETVRAALGRVESHDDEIGAFVHVDVEGALARAEALDRLVSRGVDPGPLAGVPLGVKELHPVAGWPFAMGSALYADRVADHTCTLVNRAVAAGAVPIGLTASPEFGRASYTASELHGVTRNPWNPRLTPGGSSGGSAAAVAAGMVPIATGTDGAGSLRIPASYCALVGFKTTYGLVPRGPRHRGAADNDHYGALTRTVRDTARFLDCVCGLDPYDRASLPAPGSFENGLNIDLRGLRVAFAADLGNAPCDPAVAEVAHGAAERFIAEVGAARVSARLRVDPACGTAYRILSAPDVYSQVSSAPPGRAVHPTLRGYLDAASGIDVDALADAHEVRARLVAATAEAFERFDLLITPATQVPAFPAAGPMPTEIAGQPVDHWGALAVTFPFNLTGQPAISVPAGTVGGAPIGLQIVGRRHADPLVLAAAAQVEGVQPGAAD</sequence>
<dbReference type="InterPro" id="IPR036928">
    <property type="entry name" value="AS_sf"/>
</dbReference>
<name>A0AAW5T241_9MYCO</name>
<dbReference type="Pfam" id="PF01425">
    <property type="entry name" value="Amidase"/>
    <property type="match status" value="1"/>
</dbReference>
<gene>
    <name evidence="5" type="ORF">H5P34_12905</name>
</gene>
<dbReference type="InterPro" id="IPR023631">
    <property type="entry name" value="Amidase_dom"/>
</dbReference>
<proteinExistence type="inferred from homology"/>